<feature type="transmembrane region" description="Helical" evidence="4">
    <location>
        <begin position="44"/>
        <end position="61"/>
    </location>
</feature>
<feature type="transmembrane region" description="Helical" evidence="4">
    <location>
        <begin position="149"/>
        <end position="166"/>
    </location>
</feature>
<evidence type="ECO:0000256" key="1">
    <source>
        <dbReference type="ARBA" id="ARBA00023224"/>
    </source>
</evidence>
<feature type="transmembrane region" description="Helical" evidence="4">
    <location>
        <begin position="70"/>
        <end position="88"/>
    </location>
</feature>
<keyword evidence="4" id="KW-0472">Membrane</keyword>
<keyword evidence="3" id="KW-0175">Coiled coil</keyword>
<name>A0A0D0HKN7_9BACL</name>
<dbReference type="EMBL" id="JXTG01000011">
    <property type="protein sequence ID" value="KIP20769.1"/>
    <property type="molecule type" value="Genomic_DNA"/>
</dbReference>
<organism evidence="6 7">
    <name type="scientific">Anoxybacillus ayderensis</name>
    <dbReference type="NCBI Taxonomy" id="265546"/>
    <lineage>
        <taxon>Bacteria</taxon>
        <taxon>Bacillati</taxon>
        <taxon>Bacillota</taxon>
        <taxon>Bacilli</taxon>
        <taxon>Bacillales</taxon>
        <taxon>Anoxybacillaceae</taxon>
        <taxon>Anoxybacillus</taxon>
    </lineage>
</organism>
<feature type="transmembrane region" description="Helical" evidence="4">
    <location>
        <begin position="119"/>
        <end position="137"/>
    </location>
</feature>
<dbReference type="GO" id="GO:0016020">
    <property type="term" value="C:membrane"/>
    <property type="evidence" value="ECO:0007669"/>
    <property type="project" value="InterPro"/>
</dbReference>
<dbReference type="Gene3D" id="1.10.287.950">
    <property type="entry name" value="Methyl-accepting chemotaxis protein"/>
    <property type="match status" value="1"/>
</dbReference>
<feature type="domain" description="Methyl-accepting transducer" evidence="5">
    <location>
        <begin position="211"/>
        <end position="468"/>
    </location>
</feature>
<accession>A0A0D0HKN7</accession>
<dbReference type="Proteomes" id="UP000032047">
    <property type="component" value="Unassembled WGS sequence"/>
</dbReference>
<protein>
    <submittedName>
        <fullName evidence="6">Methyl-accepting chemotaxis protein 4</fullName>
    </submittedName>
</protein>
<dbReference type="SUPFAM" id="SSF58104">
    <property type="entry name" value="Methyl-accepting chemotaxis protein (MCP) signaling domain"/>
    <property type="match status" value="1"/>
</dbReference>
<dbReference type="GO" id="GO:0007165">
    <property type="term" value="P:signal transduction"/>
    <property type="evidence" value="ECO:0007669"/>
    <property type="project" value="UniProtKB-KW"/>
</dbReference>
<dbReference type="PANTHER" id="PTHR32089">
    <property type="entry name" value="METHYL-ACCEPTING CHEMOTAXIS PROTEIN MCPB"/>
    <property type="match status" value="1"/>
</dbReference>
<dbReference type="PANTHER" id="PTHR32089:SF112">
    <property type="entry name" value="LYSOZYME-LIKE PROTEIN-RELATED"/>
    <property type="match status" value="1"/>
</dbReference>
<evidence type="ECO:0000259" key="5">
    <source>
        <dbReference type="PROSITE" id="PS50111"/>
    </source>
</evidence>
<dbReference type="Pfam" id="PF00015">
    <property type="entry name" value="MCPsignal"/>
    <property type="match status" value="1"/>
</dbReference>
<dbReference type="RefSeq" id="WP_042535652.1">
    <property type="nucleotide sequence ID" value="NZ_JXTG01000011.1"/>
</dbReference>
<keyword evidence="4" id="KW-1133">Transmembrane helix</keyword>
<evidence type="ECO:0000256" key="2">
    <source>
        <dbReference type="PROSITE-ProRule" id="PRU00284"/>
    </source>
</evidence>
<gene>
    <name evidence="6" type="ORF">JV16_02068</name>
</gene>
<comment type="caution">
    <text evidence="6">The sequence shown here is derived from an EMBL/GenBank/DDBJ whole genome shotgun (WGS) entry which is preliminary data.</text>
</comment>
<evidence type="ECO:0000313" key="7">
    <source>
        <dbReference type="Proteomes" id="UP000032047"/>
    </source>
</evidence>
<dbReference type="PATRIC" id="fig|265546.4.peg.2072"/>
<dbReference type="AlphaFoldDB" id="A0A0D0HKN7"/>
<keyword evidence="7" id="KW-1185">Reference proteome</keyword>
<evidence type="ECO:0000256" key="4">
    <source>
        <dbReference type="SAM" id="Phobius"/>
    </source>
</evidence>
<evidence type="ECO:0000313" key="6">
    <source>
        <dbReference type="EMBL" id="KIP20769.1"/>
    </source>
</evidence>
<proteinExistence type="predicted"/>
<dbReference type="PROSITE" id="PS50111">
    <property type="entry name" value="CHEMOTAXIS_TRANSDUC_2"/>
    <property type="match status" value="1"/>
</dbReference>
<keyword evidence="1 2" id="KW-0807">Transducer</keyword>
<reference evidence="6 7" key="1">
    <citation type="submission" date="2015-01" db="EMBL/GenBank/DDBJ databases">
        <title>Genome sequence of Anoxybacillus ayderensis strain AB04.</title>
        <authorList>
            <person name="Belduz A.O."/>
            <person name="Canakci S."/>
            <person name="Chan K.-G."/>
            <person name="Kahar U.M."/>
            <person name="Yaakob A.S."/>
            <person name="Chan C.S."/>
            <person name="Goh K.M."/>
        </authorList>
    </citation>
    <scope>NUCLEOTIDE SEQUENCE [LARGE SCALE GENOMIC DNA]</scope>
    <source>
        <strain evidence="6 7">AB04</strain>
    </source>
</reference>
<feature type="coiled-coil region" evidence="3">
    <location>
        <begin position="373"/>
        <end position="400"/>
    </location>
</feature>
<sequence>MGFIEQLKMEEMRKKNFFLFLIYTFSALTGLIGLILIGEKVEKIAIYGGSLLLNVLVYIVLKKIKKHEHIYPYFIIFILFSATLGSLFTTGGSLGTIALAFCLAVLSVLHLYRVLFMTGMLLGTIVLVVSALTPSPFQQVFQKTGHTVFIVYVMIGIALSVLLHLSRKQFHQLVEHVGQTHEEKEKQSARRYELEQQLRHIIENVEHIHQKVLQNVQAQEEMKEAIRQAAVAGQAQSEQVVDIHDEVAEAKTMSERIYETSKQLKEHSAQSSEMAQAGIQKMHLLLTHTAKFHEAIHATRTTLNALTSKIANTNELTKQIKQITNQTNLLALNATIEAARAGEYGKGFAVVAEEIRKLAVLTEETTQQIVCNLAEVNESNNELLERMDETSEQLTKNESLTDEVNVYFERLYQSLTYLQEQLSHFFIISEKLEKQGEKMDRSISDFSVFIQQSSAALEEVSATVEHLKDANEKMAAYVTETAHRAATIQQQIV</sequence>
<keyword evidence="4" id="KW-0812">Transmembrane</keyword>
<dbReference type="SMART" id="SM00283">
    <property type="entry name" value="MA"/>
    <property type="match status" value="1"/>
</dbReference>
<feature type="transmembrane region" description="Helical" evidence="4">
    <location>
        <begin position="17"/>
        <end position="38"/>
    </location>
</feature>
<dbReference type="InterPro" id="IPR004089">
    <property type="entry name" value="MCPsignal_dom"/>
</dbReference>
<evidence type="ECO:0000256" key="3">
    <source>
        <dbReference type="SAM" id="Coils"/>
    </source>
</evidence>